<dbReference type="Proteomes" id="UP000785679">
    <property type="component" value="Unassembled WGS sequence"/>
</dbReference>
<dbReference type="Gene3D" id="3.30.920.20">
    <property type="entry name" value="Gas2-like domain"/>
    <property type="match status" value="1"/>
</dbReference>
<dbReference type="AlphaFoldDB" id="A0A8J8NE07"/>
<proteinExistence type="predicted"/>
<keyword evidence="7" id="KW-1185">Reference proteome</keyword>
<evidence type="ECO:0000313" key="7">
    <source>
        <dbReference type="Proteomes" id="UP000785679"/>
    </source>
</evidence>
<organism evidence="6 7">
    <name type="scientific">Halteria grandinella</name>
    <dbReference type="NCBI Taxonomy" id="5974"/>
    <lineage>
        <taxon>Eukaryota</taxon>
        <taxon>Sar</taxon>
        <taxon>Alveolata</taxon>
        <taxon>Ciliophora</taxon>
        <taxon>Intramacronucleata</taxon>
        <taxon>Spirotrichea</taxon>
        <taxon>Stichotrichia</taxon>
        <taxon>Sporadotrichida</taxon>
        <taxon>Halteriidae</taxon>
        <taxon>Halteria</taxon>
    </lineage>
</organism>
<comment type="subcellular location">
    <subcellularLocation>
        <location evidence="1">Cytoplasm</location>
        <location evidence="1">Cytoskeleton</location>
    </subcellularLocation>
</comment>
<name>A0A8J8NE07_HALGN</name>
<keyword evidence="4" id="KW-1133">Transmembrane helix</keyword>
<dbReference type="Pfam" id="PF02187">
    <property type="entry name" value="GAS2"/>
    <property type="match status" value="1"/>
</dbReference>
<dbReference type="PROSITE" id="PS51767">
    <property type="entry name" value="PEPTIDASE_A1"/>
    <property type="match status" value="1"/>
</dbReference>
<dbReference type="GO" id="GO:0005856">
    <property type="term" value="C:cytoskeleton"/>
    <property type="evidence" value="ECO:0007669"/>
    <property type="project" value="UniProtKB-SubCell"/>
</dbReference>
<comment type="caution">
    <text evidence="6">The sequence shown here is derived from an EMBL/GenBank/DDBJ whole genome shotgun (WGS) entry which is preliminary data.</text>
</comment>
<feature type="transmembrane region" description="Helical" evidence="4">
    <location>
        <begin position="100"/>
        <end position="122"/>
    </location>
</feature>
<keyword evidence="2" id="KW-0963">Cytoplasm</keyword>
<evidence type="ECO:0000256" key="2">
    <source>
        <dbReference type="ARBA" id="ARBA00022490"/>
    </source>
</evidence>
<evidence type="ECO:0000256" key="1">
    <source>
        <dbReference type="ARBA" id="ARBA00004245"/>
    </source>
</evidence>
<dbReference type="GO" id="GO:0008017">
    <property type="term" value="F:microtubule binding"/>
    <property type="evidence" value="ECO:0007669"/>
    <property type="project" value="InterPro"/>
</dbReference>
<reference evidence="6" key="1">
    <citation type="submission" date="2019-06" db="EMBL/GenBank/DDBJ databases">
        <authorList>
            <person name="Zheng W."/>
        </authorList>
    </citation>
    <scope>NUCLEOTIDE SEQUENCE</scope>
    <source>
        <strain evidence="6">QDHG01</strain>
    </source>
</reference>
<feature type="domain" description="Peptidase A1" evidence="5">
    <location>
        <begin position="1"/>
        <end position="65"/>
    </location>
</feature>
<evidence type="ECO:0000256" key="4">
    <source>
        <dbReference type="SAM" id="Phobius"/>
    </source>
</evidence>
<dbReference type="SUPFAM" id="SSF50630">
    <property type="entry name" value="Acid proteases"/>
    <property type="match status" value="1"/>
</dbReference>
<dbReference type="Gene3D" id="2.40.70.10">
    <property type="entry name" value="Acid Proteases"/>
    <property type="match status" value="1"/>
</dbReference>
<dbReference type="EMBL" id="RRYP01020342">
    <property type="protein sequence ID" value="TNV72956.1"/>
    <property type="molecule type" value="Genomic_DNA"/>
</dbReference>
<dbReference type="SUPFAM" id="SSF143575">
    <property type="entry name" value="GAS2 domain-like"/>
    <property type="match status" value="1"/>
</dbReference>
<gene>
    <name evidence="6" type="ORF">FGO68_gene8260</name>
</gene>
<evidence type="ECO:0000256" key="3">
    <source>
        <dbReference type="ARBA" id="ARBA00023212"/>
    </source>
</evidence>
<keyword evidence="4" id="KW-0472">Membrane</keyword>
<evidence type="ECO:0000259" key="5">
    <source>
        <dbReference type="PROSITE" id="PS51767"/>
    </source>
</evidence>
<sequence length="470" mass="54842">MYPGGFNLTLNSSQYIKYDFVSLRCIILFEPDYFNIDGGAWRFGQVFLDSHYTIFDEDNSRIGFVQITNNYLKISPTLFDSACAESSPETYIAAETQLNWTVILGIIASCLILLALVGYLWYYRFVKNRRKNLVLPKAVVTLRTPPSAFYQQVQMHMSVNYAEAIPYEEQMDTITIHTQGNQFLGSSEENLHNTRIMTTLLMDDDEDDGNLLLKSFVLQRKSMNEVSQSEQPHQPKQIQIVSNRPKLTNSFVPKQEQIQSRWMLADDFKLNERSVESVQVPNKIELQNPYENDYDLQLEEMFLKHFLKLEAMNSKSQDYSYPIYTPDKYDPVDKEVGRVINANRENIRIPILKVDKGYLIGTDIQLPIMKGNNCVVRVGGGYMRFDQYFEKNQNAYYQKIKDMMNSEKKSFHKIFSILLMRNIKDRDKVLGMMKNLQWWVVRQGFFYGSHEYSQYNHQSRDSFVGEPGAD</sequence>
<keyword evidence="3" id="KW-0206">Cytoskeleton</keyword>
<dbReference type="Pfam" id="PF00026">
    <property type="entry name" value="Asp"/>
    <property type="match status" value="1"/>
</dbReference>
<dbReference type="InterPro" id="IPR036534">
    <property type="entry name" value="GAR_dom_sf"/>
</dbReference>
<accession>A0A8J8NE07</accession>
<protein>
    <recommendedName>
        <fullName evidence="5">Peptidase A1 domain-containing protein</fullName>
    </recommendedName>
</protein>
<keyword evidence="4" id="KW-0812">Transmembrane</keyword>
<dbReference type="InterPro" id="IPR021109">
    <property type="entry name" value="Peptidase_aspartic_dom_sf"/>
</dbReference>
<dbReference type="InterPro" id="IPR033121">
    <property type="entry name" value="PEPTIDASE_A1"/>
</dbReference>
<evidence type="ECO:0000313" key="6">
    <source>
        <dbReference type="EMBL" id="TNV72956.1"/>
    </source>
</evidence>
<dbReference type="InterPro" id="IPR003108">
    <property type="entry name" value="GAR_dom"/>
</dbReference>